<protein>
    <submittedName>
        <fullName evidence="1">Uncharacterized protein</fullName>
    </submittedName>
</protein>
<proteinExistence type="predicted"/>
<dbReference type="EMBL" id="JAAZNV010000006">
    <property type="protein sequence ID" value="NMB91518.1"/>
    <property type="molecule type" value="Genomic_DNA"/>
</dbReference>
<name>A0A7X9HSC7_UNCKA</name>
<evidence type="ECO:0000313" key="1">
    <source>
        <dbReference type="EMBL" id="NMB91518.1"/>
    </source>
</evidence>
<evidence type="ECO:0000313" key="2">
    <source>
        <dbReference type="Proteomes" id="UP000590542"/>
    </source>
</evidence>
<gene>
    <name evidence="1" type="ORF">GYA37_01560</name>
</gene>
<sequence>MNKKLDEWEVDSTYVAERNTENFSALVGGTITIEKGAKIRCCNCNVSALPQCFQIDSGVHKGLFIYLRENLKPSDVGMVKEKS</sequence>
<reference evidence="1 2" key="1">
    <citation type="journal article" date="2020" name="Biotechnol. Biofuels">
        <title>New insights from the biogas microbiome by comprehensive genome-resolved metagenomics of nearly 1600 species originating from multiple anaerobic digesters.</title>
        <authorList>
            <person name="Campanaro S."/>
            <person name="Treu L."/>
            <person name="Rodriguez-R L.M."/>
            <person name="Kovalovszki A."/>
            <person name="Ziels R.M."/>
            <person name="Maus I."/>
            <person name="Zhu X."/>
            <person name="Kougias P.G."/>
            <person name="Basile A."/>
            <person name="Luo G."/>
            <person name="Schluter A."/>
            <person name="Konstantinidis K.T."/>
            <person name="Angelidaki I."/>
        </authorList>
    </citation>
    <scope>NUCLEOTIDE SEQUENCE [LARGE SCALE GENOMIC DNA]</scope>
    <source>
        <strain evidence="1">AS27yjCOA_202</strain>
    </source>
</reference>
<organism evidence="1 2">
    <name type="scientific">candidate division WWE3 bacterium</name>
    <dbReference type="NCBI Taxonomy" id="2053526"/>
    <lineage>
        <taxon>Bacteria</taxon>
        <taxon>Katanobacteria</taxon>
    </lineage>
</organism>
<dbReference type="AlphaFoldDB" id="A0A7X9HSC7"/>
<comment type="caution">
    <text evidence="1">The sequence shown here is derived from an EMBL/GenBank/DDBJ whole genome shotgun (WGS) entry which is preliminary data.</text>
</comment>
<accession>A0A7X9HSC7</accession>
<dbReference type="Proteomes" id="UP000590542">
    <property type="component" value="Unassembled WGS sequence"/>
</dbReference>